<evidence type="ECO:0000256" key="3">
    <source>
        <dbReference type="ARBA" id="ARBA00022737"/>
    </source>
</evidence>
<dbReference type="SUPFAM" id="SSF110296">
    <property type="entry name" value="Oligoxyloglucan reducing end-specific cellobiohydrolase"/>
    <property type="match status" value="1"/>
</dbReference>
<evidence type="ECO:0000256" key="4">
    <source>
        <dbReference type="ARBA" id="ARBA00023136"/>
    </source>
</evidence>
<keyword evidence="3" id="KW-0677">Repeat</keyword>
<dbReference type="InterPro" id="IPR031777">
    <property type="entry name" value="Sortilin_C"/>
</dbReference>
<feature type="compositionally biased region" description="Acidic residues" evidence="6">
    <location>
        <begin position="95"/>
        <end position="114"/>
    </location>
</feature>
<dbReference type="Pfam" id="PF00801">
    <property type="entry name" value="PKD"/>
    <property type="match status" value="1"/>
</dbReference>
<comment type="caution">
    <text evidence="11">The sequence shown here is derived from an EMBL/GenBank/DDBJ whole genome shotgun (WGS) entry which is preliminary data.</text>
</comment>
<dbReference type="InterPro" id="IPR013783">
    <property type="entry name" value="Ig-like_fold"/>
</dbReference>
<keyword evidence="12" id="KW-1185">Reference proteome</keyword>
<keyword evidence="7" id="KW-0812">Transmembrane</keyword>
<dbReference type="GO" id="GO:0006892">
    <property type="term" value="P:post-Golgi vesicle-mediated transport"/>
    <property type="evidence" value="ECO:0007669"/>
    <property type="project" value="TreeGrafter"/>
</dbReference>
<proteinExistence type="inferred from homology"/>
<dbReference type="InterPro" id="IPR003961">
    <property type="entry name" value="FN3_dom"/>
</dbReference>
<feature type="domain" description="PKD" evidence="9">
    <location>
        <begin position="1150"/>
        <end position="1209"/>
    </location>
</feature>
<dbReference type="Gene3D" id="3.30.60.270">
    <property type="match status" value="1"/>
</dbReference>
<dbReference type="PANTHER" id="PTHR12106:SF27">
    <property type="entry name" value="SORTILIN-RELATED RECEPTOR"/>
    <property type="match status" value="1"/>
</dbReference>
<sequence>MRLWYLLLALICQFLFCCKTQDKGSTTVQQEASLLKFFKLNGDNYVARNTAINLTNKNETFNYSRNCNLFIKGMCVHKLKSKSNNVKKSFRPNDYDDDDYDDDDDEAPDDEEFSEGTRDHEKLYDKEPEDIEDYVPRHGRPGFEDGIDNDMDADWNWESQRRYYGRHDRERWRLRHPPDYDDDYWPIYSPYYYHYPRHTHHHHRRRHHYQTPAHANYRTFSHTVPSWYTYPQGYPGGTPISTPPLSSYVSNSAGSGWIQAPASSNVGWQPRFYLYQGPATNMFKAQLAGTSSWGTYQQNVYNYPHRESNSFFIPPYSASSNPHLQVTTQNSVQFSPANFLHGIATSVTPLSRHIYQYPRVIYSSRHFAVGDSTVKMACCRKIHCCLVFIALLPALVSCIRPFRVPRNLFRQGTSSLTLPEGVRIIRRETSDDPILEATHDLEEQHIRSRFRRNSQPDIDTTTQALGTYDNMYMYWPDRKEHEHYVFLLAKEPNPPISKASNPVYVSTNYGRNFTKKEFINSNNSTAVIDQIYFSKVDPTLAIFTDVINKVLHRTDDLQTFNNSNIPWVPTYITFHPWNPKYVMGYDNTTEKLYVSSDEGKSFSEIQGGGNVKSFNWGVEHIDAVDVIFVEQFQRSLQERLKTKDNRTKVTKMYIDGKNTPSKVIATNVDEFEMMKNYQFYTTKLKSSDKNPVLKVSKERRDFKLATFPSNEESRDFFVFDVVEDRVFVVINHLRNLSNMYQSDSLGVRYQLSLPRVLYHNPYTDVSSAWLRTVVPYAFVDVDRIKSVRGVYVATQLTPGPVGRRHLLSLITYNNGGKWQRIRSPTVDNRGVKINCYLPSCSIHVNLLYGAVYRVSPSERLLSSESAPGLVLALGVASTNLKIYPDVFVSSDGGVVWNRALRGKHLFTYGDHGGVIVAVPYRRYTRSLKYSIDGGFTWTTHVFSPDMAILARDIVTQPGERLPVFVVLASRYGRNRVQNWMVFYLNMTNIMGPVCTSSAFSTFKDGCILGQQQEFETRNWTIHCQMGRDYNRSTYIRSCPCSRDDFTCDYGFQRKNFDEECTPIRPNDLNNELIPKECPEGSFYNRTRGFRKIEGNKCVNGTEKDFFPVRTPCPVQELENFTLSSPNVTDDGIVAVETGGTVFFNTTFVKGNQANVNYKWYFGDEHGDKGDGVQFASRSHLYHKAGRYHVVVVAHNERSTLVEKMEVYVQDKLVDDRVSVNFHPKNPGMDEDVIFSLNLNYSVGDFGKVKYKWKYDTQEIDSWQQVVTLGFNKAQKYDVNITAMNLVSSVTKVVHIEVINKDVVPQNVAARFLGPTKIKITWKHAGKTGSYVIRHKVFMSSSGNTGFRNITCASFTALSCIVGNLLPATTYYFKVSSVTADKESQMSNIAFATTNTSAPGAPRDLRVYPVNSSAIQVSWIPPEYPNGKITSYTIRYWPYTNTKVQSIDNGLKETKLLTGLAQDTVYFFEVYANSGSGRSIAAGPKQALTKLSKPVLPPQNIQMISDNGTCAWMRWSPPNISAIDQRPFPAKGYKVQRQDKHLIDVGSSFSLICGLTPGQKSEITIWAYSEAGEGPKATVHITTQVTKPGAPRNLKASAISSAAIKLTWEPPLQHGRITGYIINQLSPFPDTKPIEVGPGATNTVVKELEAYVIYKFVISAKNQQGSSVKSSPASATTHEKSPGIVEYVTTETIPPTSASIKVTWSKPSKPNGKITYYKIRWGKTVVESIENTLGDPIEPLEKLVEASHTAYTFKHLSNNTYYSFVVIAGNAAGEGIKHINPQRQRTDAAIYGTERLKMIIEGAVMTGDEAIKIFTPKFYSEASRIANIADDRIADVVVKERGSEIAVYFDLIPRFNKSGVPLETAKESINKGFKIDDWLLASGSLSLVSKVEKKTRPTGEPSVRARKGGQAEDAQSKVSLAVLIPLVIIGLLLGAGLLFFFVKYKNLQKNFSKLHEKEHDEDEMTVYHEDMQADSPDVIFSDRSRKGKKFYKDSEKVPLGDHDELSMI</sequence>
<evidence type="ECO:0000256" key="8">
    <source>
        <dbReference type="SAM" id="SignalP"/>
    </source>
</evidence>
<feature type="domain" description="Fibronectin type-III" evidence="10">
    <location>
        <begin position="1303"/>
        <end position="1396"/>
    </location>
</feature>
<feature type="region of interest" description="Disordered" evidence="6">
    <location>
        <begin position="87"/>
        <end position="126"/>
    </location>
</feature>
<protein>
    <recommendedName>
        <fullName evidence="13">Sortilin-related receptor</fullName>
    </recommendedName>
</protein>
<dbReference type="Gene3D" id="2.130.10.10">
    <property type="entry name" value="YVTN repeat-like/Quinoprotein amine dehydrogenase"/>
    <property type="match status" value="1"/>
</dbReference>
<dbReference type="SMART" id="SM00060">
    <property type="entry name" value="FN3"/>
    <property type="match status" value="5"/>
</dbReference>
<evidence type="ECO:0000256" key="6">
    <source>
        <dbReference type="SAM" id="MobiDB-lite"/>
    </source>
</evidence>
<dbReference type="CDD" id="cd00063">
    <property type="entry name" value="FN3"/>
    <property type="match status" value="5"/>
</dbReference>
<feature type="signal peptide" evidence="8">
    <location>
        <begin position="1"/>
        <end position="17"/>
    </location>
</feature>
<dbReference type="SUPFAM" id="SSF49299">
    <property type="entry name" value="PKD domain"/>
    <property type="match status" value="1"/>
</dbReference>
<organism evidence="11 12">
    <name type="scientific">Pocillopora meandrina</name>
    <dbReference type="NCBI Taxonomy" id="46732"/>
    <lineage>
        <taxon>Eukaryota</taxon>
        <taxon>Metazoa</taxon>
        <taxon>Cnidaria</taxon>
        <taxon>Anthozoa</taxon>
        <taxon>Hexacorallia</taxon>
        <taxon>Scleractinia</taxon>
        <taxon>Astrocoeniina</taxon>
        <taxon>Pocilloporidae</taxon>
        <taxon>Pocillopora</taxon>
    </lineage>
</organism>
<dbReference type="InterPro" id="IPR035986">
    <property type="entry name" value="PKD_dom_sf"/>
</dbReference>
<evidence type="ECO:0000313" key="12">
    <source>
        <dbReference type="Proteomes" id="UP001159428"/>
    </source>
</evidence>
<dbReference type="SUPFAM" id="SSF49265">
    <property type="entry name" value="Fibronectin type III"/>
    <property type="match status" value="3"/>
</dbReference>
<evidence type="ECO:0000259" key="10">
    <source>
        <dbReference type="PROSITE" id="PS50853"/>
    </source>
</evidence>
<dbReference type="SMART" id="SM00089">
    <property type="entry name" value="PKD"/>
    <property type="match status" value="2"/>
</dbReference>
<feature type="domain" description="Fibronectin type-III" evidence="10">
    <location>
        <begin position="1496"/>
        <end position="1588"/>
    </location>
</feature>
<feature type="domain" description="Fibronectin type-III" evidence="10">
    <location>
        <begin position="1400"/>
        <end position="1491"/>
    </location>
</feature>
<dbReference type="PROSITE" id="PS50853">
    <property type="entry name" value="FN3"/>
    <property type="match status" value="5"/>
</dbReference>
<feature type="domain" description="Fibronectin type-III" evidence="10">
    <location>
        <begin position="1589"/>
        <end position="1679"/>
    </location>
</feature>
<dbReference type="CDD" id="cd00146">
    <property type="entry name" value="PKD"/>
    <property type="match status" value="1"/>
</dbReference>
<name>A0AAU9WHT0_9CNID</name>
<dbReference type="InterPro" id="IPR031778">
    <property type="entry name" value="Sortilin_N"/>
</dbReference>
<feature type="compositionally biased region" description="Basic and acidic residues" evidence="6">
    <location>
        <begin position="115"/>
        <end position="126"/>
    </location>
</feature>
<keyword evidence="5" id="KW-0325">Glycoprotein</keyword>
<dbReference type="Pfam" id="PF15902">
    <property type="entry name" value="Sortilin-Vps10"/>
    <property type="match status" value="1"/>
</dbReference>
<feature type="domain" description="Fibronectin type-III" evidence="10">
    <location>
        <begin position="1680"/>
        <end position="1788"/>
    </location>
</feature>
<dbReference type="GO" id="GO:0016020">
    <property type="term" value="C:membrane"/>
    <property type="evidence" value="ECO:0007669"/>
    <property type="project" value="UniProtKB-SubCell"/>
</dbReference>
<dbReference type="EMBL" id="CALNXJ010000012">
    <property type="protein sequence ID" value="CAH3111328.1"/>
    <property type="molecule type" value="Genomic_DNA"/>
</dbReference>
<keyword evidence="8" id="KW-0732">Signal</keyword>
<dbReference type="GO" id="GO:0005794">
    <property type="term" value="C:Golgi apparatus"/>
    <property type="evidence" value="ECO:0007669"/>
    <property type="project" value="TreeGrafter"/>
</dbReference>
<dbReference type="Gene3D" id="2.60.40.10">
    <property type="entry name" value="Immunoglobulins"/>
    <property type="match status" value="6"/>
</dbReference>
<evidence type="ECO:0000313" key="11">
    <source>
        <dbReference type="EMBL" id="CAH3111328.1"/>
    </source>
</evidence>
<dbReference type="InterPro" id="IPR006581">
    <property type="entry name" value="VPS10"/>
</dbReference>
<dbReference type="Pfam" id="PF00041">
    <property type="entry name" value="fn3"/>
    <property type="match status" value="4"/>
</dbReference>
<evidence type="ECO:0000256" key="5">
    <source>
        <dbReference type="ARBA" id="ARBA00023180"/>
    </source>
</evidence>
<dbReference type="InterPro" id="IPR036116">
    <property type="entry name" value="FN3_sf"/>
</dbReference>
<evidence type="ECO:0000256" key="2">
    <source>
        <dbReference type="ARBA" id="ARBA00010818"/>
    </source>
</evidence>
<keyword evidence="4 7" id="KW-0472">Membrane</keyword>
<dbReference type="PANTHER" id="PTHR12106">
    <property type="entry name" value="SORTILIN RELATED"/>
    <property type="match status" value="1"/>
</dbReference>
<evidence type="ECO:0000259" key="9">
    <source>
        <dbReference type="PROSITE" id="PS50093"/>
    </source>
</evidence>
<feature type="chain" id="PRO_5043336700" description="Sortilin-related receptor" evidence="8">
    <location>
        <begin position="18"/>
        <end position="2007"/>
    </location>
</feature>
<evidence type="ECO:0000256" key="7">
    <source>
        <dbReference type="SAM" id="Phobius"/>
    </source>
</evidence>
<keyword evidence="7" id="KW-1133">Transmembrane helix</keyword>
<dbReference type="PROSITE" id="PS50093">
    <property type="entry name" value="PKD"/>
    <property type="match status" value="1"/>
</dbReference>
<dbReference type="Pfam" id="PF15901">
    <property type="entry name" value="Sortilin_C"/>
    <property type="match status" value="1"/>
</dbReference>
<accession>A0AAU9WHT0</accession>
<gene>
    <name evidence="11" type="ORF">PMEA_00004050</name>
</gene>
<evidence type="ECO:0008006" key="13">
    <source>
        <dbReference type="Google" id="ProtNLM"/>
    </source>
</evidence>
<dbReference type="Proteomes" id="UP001159428">
    <property type="component" value="Unassembled WGS sequence"/>
</dbReference>
<feature type="transmembrane region" description="Helical" evidence="7">
    <location>
        <begin position="1919"/>
        <end position="1941"/>
    </location>
</feature>
<dbReference type="InterPro" id="IPR022409">
    <property type="entry name" value="PKD/Chitinase_dom"/>
</dbReference>
<dbReference type="SMART" id="SM00602">
    <property type="entry name" value="VPS10"/>
    <property type="match status" value="1"/>
</dbReference>
<comment type="similarity">
    <text evidence="2">Belongs to the VPS10-related sortilin family. SORCS subfamily.</text>
</comment>
<comment type="subcellular location">
    <subcellularLocation>
        <location evidence="1">Membrane</location>
        <topology evidence="1">Single-pass type I membrane protein</topology>
    </subcellularLocation>
</comment>
<dbReference type="InterPro" id="IPR015943">
    <property type="entry name" value="WD40/YVTN_repeat-like_dom_sf"/>
</dbReference>
<evidence type="ECO:0000256" key="1">
    <source>
        <dbReference type="ARBA" id="ARBA00004479"/>
    </source>
</evidence>
<dbReference type="InterPro" id="IPR050310">
    <property type="entry name" value="VPS10-sortilin"/>
</dbReference>
<dbReference type="FunFam" id="3.30.60.270:FF:000002">
    <property type="entry name" value="Sortilin-related receptor isoform A"/>
    <property type="match status" value="1"/>
</dbReference>
<dbReference type="InterPro" id="IPR000601">
    <property type="entry name" value="PKD_dom"/>
</dbReference>
<reference evidence="11 12" key="1">
    <citation type="submission" date="2022-05" db="EMBL/GenBank/DDBJ databases">
        <authorList>
            <consortium name="Genoscope - CEA"/>
            <person name="William W."/>
        </authorList>
    </citation>
    <scope>NUCLEOTIDE SEQUENCE [LARGE SCALE GENOMIC DNA]</scope>
</reference>